<evidence type="ECO:0000256" key="4">
    <source>
        <dbReference type="ARBA" id="ARBA00022626"/>
    </source>
</evidence>
<name>A0A2T7DDC3_9POAL</name>
<dbReference type="Pfam" id="PF13855">
    <property type="entry name" value="LRR_8"/>
    <property type="match status" value="1"/>
</dbReference>
<keyword evidence="5 10" id="KW-0812">Transmembrane</keyword>
<dbReference type="PANTHER" id="PTHR48010">
    <property type="entry name" value="OS05G0588300 PROTEIN"/>
    <property type="match status" value="1"/>
</dbReference>
<reference evidence="12 13" key="1">
    <citation type="submission" date="2018-04" db="EMBL/GenBank/DDBJ databases">
        <title>WGS assembly of Panicum hallii var. hallii HAL2.</title>
        <authorList>
            <person name="Lovell J."/>
            <person name="Jenkins J."/>
            <person name="Lowry D."/>
            <person name="Mamidi S."/>
            <person name="Sreedasyam A."/>
            <person name="Weng X."/>
            <person name="Barry K."/>
            <person name="Bonette J."/>
            <person name="Campitelli B."/>
            <person name="Daum C."/>
            <person name="Gordon S."/>
            <person name="Gould B."/>
            <person name="Lipzen A."/>
            <person name="MacQueen A."/>
            <person name="Palacio-Mejia J."/>
            <person name="Plott C."/>
            <person name="Shakirov E."/>
            <person name="Shu S."/>
            <person name="Yoshinaga Y."/>
            <person name="Zane M."/>
            <person name="Rokhsar D."/>
            <person name="Grimwood J."/>
            <person name="Schmutz J."/>
            <person name="Juenger T."/>
        </authorList>
    </citation>
    <scope>NUCLEOTIDE SEQUENCE [LARGE SCALE GENOMIC DNA]</scope>
    <source>
        <strain evidence="13">cv. HAL2</strain>
    </source>
</reference>
<dbReference type="Gene3D" id="3.80.10.10">
    <property type="entry name" value="Ribonuclease Inhibitor"/>
    <property type="match status" value="2"/>
</dbReference>
<evidence type="ECO:0000313" key="13">
    <source>
        <dbReference type="Proteomes" id="UP000244336"/>
    </source>
</evidence>
<dbReference type="Gramene" id="PUZ53567">
    <property type="protein sequence ID" value="PUZ53567"/>
    <property type="gene ID" value="GQ55_5G061700"/>
</dbReference>
<keyword evidence="13" id="KW-1185">Reference proteome</keyword>
<dbReference type="Proteomes" id="UP000244336">
    <property type="component" value="Chromosome 5"/>
</dbReference>
<evidence type="ECO:0000256" key="3">
    <source>
        <dbReference type="ARBA" id="ARBA00022614"/>
    </source>
</evidence>
<evidence type="ECO:0000256" key="9">
    <source>
        <dbReference type="ARBA" id="ARBA00023180"/>
    </source>
</evidence>
<evidence type="ECO:0000313" key="12">
    <source>
        <dbReference type="EMBL" id="PUZ53567.1"/>
    </source>
</evidence>
<dbReference type="GO" id="GO:0016020">
    <property type="term" value="C:membrane"/>
    <property type="evidence" value="ECO:0007669"/>
    <property type="project" value="UniProtKB-SubCell"/>
</dbReference>
<dbReference type="SUPFAM" id="SSF52058">
    <property type="entry name" value="L domain-like"/>
    <property type="match status" value="1"/>
</dbReference>
<dbReference type="AlphaFoldDB" id="A0A2T7DDC3"/>
<comment type="subcellular location">
    <subcellularLocation>
        <location evidence="1">Membrane</location>
        <topology evidence="1">Single-pass membrane protein</topology>
    </subcellularLocation>
</comment>
<gene>
    <name evidence="12" type="ORF">GQ55_5G061700</name>
</gene>
<proteinExistence type="inferred from homology"/>
<evidence type="ECO:0000256" key="7">
    <source>
        <dbReference type="ARBA" id="ARBA00022989"/>
    </source>
</evidence>
<accession>A0A2T7DDC3</accession>
<feature type="transmembrane region" description="Helical" evidence="10">
    <location>
        <begin position="20"/>
        <end position="38"/>
    </location>
</feature>
<dbReference type="EMBL" id="CM009753">
    <property type="protein sequence ID" value="PUZ53567.1"/>
    <property type="molecule type" value="Genomic_DNA"/>
</dbReference>
<evidence type="ECO:0000256" key="8">
    <source>
        <dbReference type="ARBA" id="ARBA00023136"/>
    </source>
</evidence>
<dbReference type="STRING" id="1504633.A0A2T7DDC3"/>
<feature type="transmembrane region" description="Helical" evidence="10">
    <location>
        <begin position="272"/>
        <end position="293"/>
    </location>
</feature>
<keyword evidence="3" id="KW-0433">Leucine-rich repeat</keyword>
<sequence>MLPASVLSPWYRAEHWHDRVFMSMDFMIVWLLLILSSLSSCSGTASDVLCLQHLKESLGDPHGALSSWNFSHNATEGHHDICGFTGVECWPDYCKNRVMFLHLGNLGLQGSFPRGLQFCTSITTLNLSVNNLSGPLPADISLQMPWVTHLHLSHNRFSGEIPPDISRRLPFVTFLDLSNNGFSGEIPRTIADLPYLNTLNLQNNQLAGRIPEQIGDLARLKSLNLSNNSLSGPIPGSLRRFAAEDFAGNDGLCGVPLDCKCKKRMRLGLRRVNDASSVGAAVGFVVGFVAAFYSPHWFVFVFSGPASAARACDASEIISV</sequence>
<evidence type="ECO:0000256" key="5">
    <source>
        <dbReference type="ARBA" id="ARBA00022692"/>
    </source>
</evidence>
<dbReference type="InterPro" id="IPR050994">
    <property type="entry name" value="At_inactive_RLKs"/>
</dbReference>
<feature type="domain" description="Leucine-rich repeat-containing N-terminal plant-type" evidence="11">
    <location>
        <begin position="46"/>
        <end position="90"/>
    </location>
</feature>
<dbReference type="InterPro" id="IPR013210">
    <property type="entry name" value="LRR_N_plant-typ"/>
</dbReference>
<keyword evidence="7 10" id="KW-1133">Transmembrane helix</keyword>
<evidence type="ECO:0000256" key="2">
    <source>
        <dbReference type="ARBA" id="ARBA00009592"/>
    </source>
</evidence>
<evidence type="ECO:0000259" key="11">
    <source>
        <dbReference type="Pfam" id="PF08263"/>
    </source>
</evidence>
<organism evidence="12 13">
    <name type="scientific">Panicum hallii var. hallii</name>
    <dbReference type="NCBI Taxonomy" id="1504633"/>
    <lineage>
        <taxon>Eukaryota</taxon>
        <taxon>Viridiplantae</taxon>
        <taxon>Streptophyta</taxon>
        <taxon>Embryophyta</taxon>
        <taxon>Tracheophyta</taxon>
        <taxon>Spermatophyta</taxon>
        <taxon>Magnoliopsida</taxon>
        <taxon>Liliopsida</taxon>
        <taxon>Poales</taxon>
        <taxon>Poaceae</taxon>
        <taxon>PACMAD clade</taxon>
        <taxon>Panicoideae</taxon>
        <taxon>Panicodae</taxon>
        <taxon>Paniceae</taxon>
        <taxon>Panicinae</taxon>
        <taxon>Panicum</taxon>
        <taxon>Panicum sect. Panicum</taxon>
    </lineage>
</organism>
<dbReference type="Pfam" id="PF00560">
    <property type="entry name" value="LRR_1"/>
    <property type="match status" value="2"/>
</dbReference>
<dbReference type="FunFam" id="3.80.10.10:FF:000111">
    <property type="entry name" value="LRR receptor-like serine/threonine-protein kinase ERECTA"/>
    <property type="match status" value="1"/>
</dbReference>
<dbReference type="InterPro" id="IPR032675">
    <property type="entry name" value="LRR_dom_sf"/>
</dbReference>
<comment type="similarity">
    <text evidence="2">Belongs to the RLP family.</text>
</comment>
<evidence type="ECO:0000256" key="6">
    <source>
        <dbReference type="ARBA" id="ARBA00022737"/>
    </source>
</evidence>
<dbReference type="OrthoDB" id="651475at2759"/>
<keyword evidence="6" id="KW-0677">Repeat</keyword>
<dbReference type="PANTHER" id="PTHR48010:SF55">
    <property type="entry name" value="OS01G0607900 PROTEIN"/>
    <property type="match status" value="1"/>
</dbReference>
<evidence type="ECO:0000256" key="10">
    <source>
        <dbReference type="SAM" id="Phobius"/>
    </source>
</evidence>
<keyword evidence="9" id="KW-0325">Glycoprotein</keyword>
<protein>
    <recommendedName>
        <fullName evidence="11">Leucine-rich repeat-containing N-terminal plant-type domain-containing protein</fullName>
    </recommendedName>
</protein>
<dbReference type="GO" id="GO:0009742">
    <property type="term" value="P:brassinosteroid mediated signaling pathway"/>
    <property type="evidence" value="ECO:0007669"/>
    <property type="project" value="UniProtKB-KW"/>
</dbReference>
<dbReference type="InterPro" id="IPR001611">
    <property type="entry name" value="Leu-rich_rpt"/>
</dbReference>
<dbReference type="Pfam" id="PF08263">
    <property type="entry name" value="LRRNT_2"/>
    <property type="match status" value="1"/>
</dbReference>
<evidence type="ECO:0000256" key="1">
    <source>
        <dbReference type="ARBA" id="ARBA00004167"/>
    </source>
</evidence>
<keyword evidence="4" id="KW-1070">Brassinosteroid signaling pathway</keyword>
<keyword evidence="8 10" id="KW-0472">Membrane</keyword>